<comment type="similarity">
    <text evidence="2 11">Belongs to the mitochondrial carrier (TC 2.A.29) family.</text>
</comment>
<dbReference type="PROSITE" id="PS50920">
    <property type="entry name" value="SOLCAR"/>
    <property type="match status" value="3"/>
</dbReference>
<keyword evidence="7 12" id="KW-1133">Transmembrane helix</keyword>
<keyword evidence="6" id="KW-0999">Mitochondrion inner membrane</keyword>
<dbReference type="OrthoDB" id="1747031at2759"/>
<evidence type="ECO:0000256" key="1">
    <source>
        <dbReference type="ARBA" id="ARBA00004448"/>
    </source>
</evidence>
<comment type="subcellular location">
    <subcellularLocation>
        <location evidence="1">Mitochondrion inner membrane</location>
        <topology evidence="1">Multi-pass membrane protein</topology>
    </subcellularLocation>
</comment>
<dbReference type="GO" id="GO:1990542">
    <property type="term" value="P:mitochondrial transmembrane transport"/>
    <property type="evidence" value="ECO:0007669"/>
    <property type="project" value="InterPro"/>
</dbReference>
<name>A0A1C7NBL2_9FUNG</name>
<dbReference type="STRING" id="101091.A0A1C7NBL2"/>
<dbReference type="InParanoid" id="A0A1C7NBL2"/>
<evidence type="ECO:0000256" key="12">
    <source>
        <dbReference type="SAM" id="Phobius"/>
    </source>
</evidence>
<evidence type="ECO:0000256" key="6">
    <source>
        <dbReference type="ARBA" id="ARBA00022792"/>
    </source>
</evidence>
<evidence type="ECO:0000256" key="2">
    <source>
        <dbReference type="ARBA" id="ARBA00006375"/>
    </source>
</evidence>
<keyword evidence="14" id="KW-1185">Reference proteome</keyword>
<feature type="repeat" description="Solcar" evidence="10">
    <location>
        <begin position="143"/>
        <end position="227"/>
    </location>
</feature>
<keyword evidence="9 10" id="KW-0472">Membrane</keyword>
<dbReference type="SUPFAM" id="SSF103506">
    <property type="entry name" value="Mitochondrial carrier"/>
    <property type="match status" value="1"/>
</dbReference>
<keyword evidence="5" id="KW-0677">Repeat</keyword>
<evidence type="ECO:0000256" key="10">
    <source>
        <dbReference type="PROSITE-ProRule" id="PRU00282"/>
    </source>
</evidence>
<evidence type="ECO:0000256" key="5">
    <source>
        <dbReference type="ARBA" id="ARBA00022737"/>
    </source>
</evidence>
<gene>
    <name evidence="13" type="primary">slc25a40_1</name>
    <name evidence="13" type="ORF">A0J61_05508</name>
</gene>
<dbReference type="GO" id="GO:0005743">
    <property type="term" value="C:mitochondrial inner membrane"/>
    <property type="evidence" value="ECO:0007669"/>
    <property type="project" value="UniProtKB-SubCell"/>
</dbReference>
<evidence type="ECO:0000256" key="11">
    <source>
        <dbReference type="RuleBase" id="RU000488"/>
    </source>
</evidence>
<evidence type="ECO:0000313" key="13">
    <source>
        <dbReference type="EMBL" id="OBZ86441.1"/>
    </source>
</evidence>
<accession>A0A1C7NBL2</accession>
<keyword evidence="8" id="KW-0496">Mitochondrion</keyword>
<feature type="repeat" description="Solcar" evidence="10">
    <location>
        <begin position="10"/>
        <end position="135"/>
    </location>
</feature>
<dbReference type="PANTHER" id="PTHR45760">
    <property type="entry name" value="FI19922P1-RELATED"/>
    <property type="match status" value="1"/>
</dbReference>
<feature type="transmembrane region" description="Helical" evidence="12">
    <location>
        <begin position="13"/>
        <end position="33"/>
    </location>
</feature>
<dbReference type="InterPro" id="IPR023395">
    <property type="entry name" value="MCP_dom_sf"/>
</dbReference>
<evidence type="ECO:0000256" key="8">
    <source>
        <dbReference type="ARBA" id="ARBA00023128"/>
    </source>
</evidence>
<proteinExistence type="inferred from homology"/>
<keyword evidence="3 11" id="KW-0813">Transport</keyword>
<keyword evidence="4 10" id="KW-0812">Transmembrane</keyword>
<dbReference type="EMBL" id="LUGH01000299">
    <property type="protein sequence ID" value="OBZ86441.1"/>
    <property type="molecule type" value="Genomic_DNA"/>
</dbReference>
<dbReference type="PANTHER" id="PTHR45760:SF2">
    <property type="entry name" value="FI19922P1-RELATED"/>
    <property type="match status" value="1"/>
</dbReference>
<dbReference type="InterPro" id="IPR045315">
    <property type="entry name" value="Mtm1-like"/>
</dbReference>
<comment type="caution">
    <text evidence="13">The sequence shown here is derived from an EMBL/GenBank/DDBJ whole genome shotgun (WGS) entry which is preliminary data.</text>
</comment>
<reference evidence="13 14" key="1">
    <citation type="submission" date="2016-03" db="EMBL/GenBank/DDBJ databases">
        <title>Choanephora cucurbitarum.</title>
        <authorList>
            <person name="Min B."/>
            <person name="Park H."/>
            <person name="Park J.-H."/>
            <person name="Shin H.-D."/>
            <person name="Choi I.-G."/>
        </authorList>
    </citation>
    <scope>NUCLEOTIDE SEQUENCE [LARGE SCALE GENOMIC DNA]</scope>
    <source>
        <strain evidence="13 14">KUS-F28377</strain>
    </source>
</reference>
<dbReference type="InterPro" id="IPR018108">
    <property type="entry name" value="MCP_transmembrane"/>
</dbReference>
<feature type="repeat" description="Solcar" evidence="10">
    <location>
        <begin position="237"/>
        <end position="327"/>
    </location>
</feature>
<dbReference type="Gene3D" id="1.50.40.10">
    <property type="entry name" value="Mitochondrial carrier domain"/>
    <property type="match status" value="1"/>
</dbReference>
<organism evidence="13 14">
    <name type="scientific">Choanephora cucurbitarum</name>
    <dbReference type="NCBI Taxonomy" id="101091"/>
    <lineage>
        <taxon>Eukaryota</taxon>
        <taxon>Fungi</taxon>
        <taxon>Fungi incertae sedis</taxon>
        <taxon>Mucoromycota</taxon>
        <taxon>Mucoromycotina</taxon>
        <taxon>Mucoromycetes</taxon>
        <taxon>Mucorales</taxon>
        <taxon>Mucorineae</taxon>
        <taxon>Choanephoraceae</taxon>
        <taxon>Choanephoroideae</taxon>
        <taxon>Choanephora</taxon>
    </lineage>
</organism>
<evidence type="ECO:0000313" key="14">
    <source>
        <dbReference type="Proteomes" id="UP000093000"/>
    </source>
</evidence>
<evidence type="ECO:0000256" key="4">
    <source>
        <dbReference type="ARBA" id="ARBA00022692"/>
    </source>
</evidence>
<dbReference type="AlphaFoldDB" id="A0A1C7NBL2"/>
<evidence type="ECO:0000256" key="3">
    <source>
        <dbReference type="ARBA" id="ARBA00022448"/>
    </source>
</evidence>
<evidence type="ECO:0000256" key="9">
    <source>
        <dbReference type="ARBA" id="ARBA00023136"/>
    </source>
</evidence>
<dbReference type="FunCoup" id="A0A1C7NBL2">
    <property type="interactions" value="431"/>
</dbReference>
<dbReference type="Proteomes" id="UP000093000">
    <property type="component" value="Unassembled WGS sequence"/>
</dbReference>
<protein>
    <submittedName>
        <fullName evidence="13">Solute carrier family 25 member 40</fullName>
    </submittedName>
</protein>
<evidence type="ECO:0000256" key="7">
    <source>
        <dbReference type="ARBA" id="ARBA00022989"/>
    </source>
</evidence>
<dbReference type="Pfam" id="PF00153">
    <property type="entry name" value="Mito_carr"/>
    <property type="match status" value="3"/>
</dbReference>
<sequence length="335" mass="36810">MSTNYTTTPSEKLLSACGGALLTSVMVTPMDVVKMRMQTQHPYQLASKASLCCSTFNQCVHSIKHNIQHNRITRSSALLCPTPPTVSFKGTLDGLYKIFKYEGASALWKGLSPALLMSVPANVIYLVGYDHLKDTIQPWLGSYREYAPLVAGAAARTIAVSIISPIELFRTRLQAATHGFSDVMEGVKKMVAQDGSKALWRGLPPTLWRDVPFSAIYWMGYEECKQSLESLKDQSMSDLHVAFLAGALSGMFAAAITTPFDVAKTRRQVDAGKEIPTLIDSRVPAILRQIYTEDGIRGLFRGMTPRIAKIGPSCAIMISSYEMGKVFFSKQHATL</sequence>